<dbReference type="SUPFAM" id="SSF47459">
    <property type="entry name" value="HLH, helix-loop-helix DNA-binding domain"/>
    <property type="match status" value="1"/>
</dbReference>
<proteinExistence type="predicted"/>
<evidence type="ECO:0000256" key="2">
    <source>
        <dbReference type="SAM" id="MobiDB-lite"/>
    </source>
</evidence>
<dbReference type="CDD" id="cd11395">
    <property type="entry name" value="bHLHzip_SREBP_like"/>
    <property type="match status" value="1"/>
</dbReference>
<gene>
    <name evidence="4" type="ORF">TSTA_081500</name>
</gene>
<dbReference type="Gene3D" id="4.10.280.10">
    <property type="entry name" value="Helix-loop-helix DNA-binding domain"/>
    <property type="match status" value="1"/>
</dbReference>
<dbReference type="eggNOG" id="KOG2588">
    <property type="taxonomic scope" value="Eukaryota"/>
</dbReference>
<reference evidence="5" key="1">
    <citation type="journal article" date="2015" name="Genome Announc.">
        <title>Genome sequence of the AIDS-associated pathogen Penicillium marneffei (ATCC18224) and its near taxonomic relative Talaromyces stipitatus (ATCC10500).</title>
        <authorList>
            <person name="Nierman W.C."/>
            <person name="Fedorova-Abrams N.D."/>
            <person name="Andrianopoulos A."/>
        </authorList>
    </citation>
    <scope>NUCLEOTIDE SEQUENCE [LARGE SCALE GENOMIC DNA]</scope>
    <source>
        <strain evidence="5">ATCC 10500 / CBS 375.48 / QM 6759 / NRRL 1006</strain>
    </source>
</reference>
<dbReference type="HOGENOM" id="CLU_1230628_0_0_1"/>
<dbReference type="RefSeq" id="XP_002477880.1">
    <property type="nucleotide sequence ID" value="XM_002477835.1"/>
</dbReference>
<feature type="coiled-coil region" evidence="1">
    <location>
        <begin position="187"/>
        <end position="214"/>
    </location>
</feature>
<dbReference type="EMBL" id="EQ962653">
    <property type="protein sequence ID" value="EED20917.1"/>
    <property type="molecule type" value="Genomic_DNA"/>
</dbReference>
<feature type="domain" description="BHLH" evidence="3">
    <location>
        <begin position="131"/>
        <end position="197"/>
    </location>
</feature>
<dbReference type="Pfam" id="PF00010">
    <property type="entry name" value="HLH"/>
    <property type="match status" value="1"/>
</dbReference>
<dbReference type="InParanoid" id="B8LZY5"/>
<dbReference type="InterPro" id="IPR011598">
    <property type="entry name" value="bHLH_dom"/>
</dbReference>
<evidence type="ECO:0000313" key="4">
    <source>
        <dbReference type="EMBL" id="EED20917.1"/>
    </source>
</evidence>
<keyword evidence="1" id="KW-0175">Coiled coil</keyword>
<evidence type="ECO:0000313" key="5">
    <source>
        <dbReference type="Proteomes" id="UP000001745"/>
    </source>
</evidence>
<dbReference type="STRING" id="441959.B8LZY5"/>
<protein>
    <recommendedName>
        <fullName evidence="3">BHLH domain-containing protein</fullName>
    </recommendedName>
</protein>
<evidence type="ECO:0000259" key="3">
    <source>
        <dbReference type="PROSITE" id="PS50888"/>
    </source>
</evidence>
<dbReference type="InterPro" id="IPR052099">
    <property type="entry name" value="Regulatory_TF_Diverse"/>
</dbReference>
<dbReference type="GO" id="GO:0046983">
    <property type="term" value="F:protein dimerization activity"/>
    <property type="evidence" value="ECO:0007669"/>
    <property type="project" value="InterPro"/>
</dbReference>
<dbReference type="PANTHER" id="PTHR47336:SF2">
    <property type="entry name" value="TRANSCRIPTION FACTOR HMS1-RELATED"/>
    <property type="match status" value="1"/>
</dbReference>
<dbReference type="GeneID" id="8104788"/>
<feature type="region of interest" description="Disordered" evidence="2">
    <location>
        <begin position="82"/>
        <end position="135"/>
    </location>
</feature>
<dbReference type="InterPro" id="IPR036638">
    <property type="entry name" value="HLH_DNA-bd_sf"/>
</dbReference>
<organism evidence="4 5">
    <name type="scientific">Talaromyces stipitatus (strain ATCC 10500 / CBS 375.48 / QM 6759 / NRRL 1006)</name>
    <name type="common">Penicillium stipitatum</name>
    <dbReference type="NCBI Taxonomy" id="441959"/>
    <lineage>
        <taxon>Eukaryota</taxon>
        <taxon>Fungi</taxon>
        <taxon>Dikarya</taxon>
        <taxon>Ascomycota</taxon>
        <taxon>Pezizomycotina</taxon>
        <taxon>Eurotiomycetes</taxon>
        <taxon>Eurotiomycetidae</taxon>
        <taxon>Eurotiales</taxon>
        <taxon>Trichocomaceae</taxon>
        <taxon>Talaromyces</taxon>
        <taxon>Talaromyces sect. Talaromyces</taxon>
    </lineage>
</organism>
<feature type="compositionally biased region" description="Low complexity" evidence="2">
    <location>
        <begin position="82"/>
        <end position="96"/>
    </location>
</feature>
<evidence type="ECO:0000256" key="1">
    <source>
        <dbReference type="SAM" id="Coils"/>
    </source>
</evidence>
<accession>B8LZY5</accession>
<dbReference type="AlphaFoldDB" id="B8LZY5"/>
<dbReference type="PROSITE" id="PS50888">
    <property type="entry name" value="BHLH"/>
    <property type="match status" value="1"/>
</dbReference>
<dbReference type="PANTHER" id="PTHR47336">
    <property type="entry name" value="TRANSCRIPTION FACTOR HMS1-RELATED"/>
    <property type="match status" value="1"/>
</dbReference>
<name>B8LZY5_TALSN</name>
<dbReference type="FunCoup" id="B8LZY5">
    <property type="interactions" value="976"/>
</dbReference>
<keyword evidence="5" id="KW-1185">Reference proteome</keyword>
<dbReference type="Proteomes" id="UP000001745">
    <property type="component" value="Unassembled WGS sequence"/>
</dbReference>
<dbReference type="OrthoDB" id="2133190at2759"/>
<dbReference type="VEuPathDB" id="FungiDB:TSTA_081500"/>
<dbReference type="SMART" id="SM00353">
    <property type="entry name" value="HLH"/>
    <property type="match status" value="1"/>
</dbReference>
<sequence length="225" mass="25665">MSAYFQFDLNNLNMANDDFLLYGDEANALSVNKTPTDQMNDLLWNFDYNNFAVDDTDGELFNNNVYNMSIEDNQIQSDSQWQQLLSSPASTSPSLTDGASPRSRSTSQVPDELPAVVTKPRTTKRKRSPVVNKEAHNKVEKRYRSNINAKFAALNDILPVSDAVQSLLDRQFGDEPAQQHRNKGEVLSEAMRYIKQLEERSRLLESEVQILKDNLLPRRRRVAPL</sequence>
<dbReference type="PhylomeDB" id="B8LZY5"/>